<proteinExistence type="predicted"/>
<gene>
    <name evidence="2" type="ORF">A2519_07780</name>
</gene>
<name>A0A1F7F2D2_UNCRA</name>
<dbReference type="Proteomes" id="UP000179243">
    <property type="component" value="Unassembled WGS sequence"/>
</dbReference>
<evidence type="ECO:0000313" key="3">
    <source>
        <dbReference type="Proteomes" id="UP000179243"/>
    </source>
</evidence>
<dbReference type="AlphaFoldDB" id="A0A1F7F2D2"/>
<feature type="signal peptide" evidence="1">
    <location>
        <begin position="1"/>
        <end position="17"/>
    </location>
</feature>
<evidence type="ECO:0000313" key="2">
    <source>
        <dbReference type="EMBL" id="OGK00819.1"/>
    </source>
</evidence>
<protein>
    <recommendedName>
        <fullName evidence="4">Lipoprotein</fullName>
    </recommendedName>
</protein>
<dbReference type="EMBL" id="MFYX01000139">
    <property type="protein sequence ID" value="OGK00819.1"/>
    <property type="molecule type" value="Genomic_DNA"/>
</dbReference>
<sequence>MKFNLAIALTLAMTVMLGTLLPSCNKTTDPEGPDEQDPVATVRVKNDFNNPAMAMKPPWTICKCNYRGVEFGKVLQGDSSAAREVSPGIDYVLMVLAWNDTACSTQNCLPVASKIEEEVVDGQTRTIAINAPNHQGPCPPEGVQPIPDSLYDRILDLYPEYQFLPYDQRTNNPECLD</sequence>
<comment type="caution">
    <text evidence="2">The sequence shown here is derived from an EMBL/GenBank/DDBJ whole genome shotgun (WGS) entry which is preliminary data.</text>
</comment>
<reference evidence="2 3" key="1">
    <citation type="journal article" date="2016" name="Nat. Commun.">
        <title>Thousands of microbial genomes shed light on interconnected biogeochemical processes in an aquifer system.</title>
        <authorList>
            <person name="Anantharaman K."/>
            <person name="Brown C.T."/>
            <person name="Hug L.A."/>
            <person name="Sharon I."/>
            <person name="Castelle C.J."/>
            <person name="Probst A.J."/>
            <person name="Thomas B.C."/>
            <person name="Singh A."/>
            <person name="Wilkins M.J."/>
            <person name="Karaoz U."/>
            <person name="Brodie E.L."/>
            <person name="Williams K.H."/>
            <person name="Hubbard S.S."/>
            <person name="Banfield J.F."/>
        </authorList>
    </citation>
    <scope>NUCLEOTIDE SEQUENCE [LARGE SCALE GENOMIC DNA]</scope>
</reference>
<evidence type="ECO:0000256" key="1">
    <source>
        <dbReference type="SAM" id="SignalP"/>
    </source>
</evidence>
<accession>A0A1F7F2D2</accession>
<evidence type="ECO:0008006" key="4">
    <source>
        <dbReference type="Google" id="ProtNLM"/>
    </source>
</evidence>
<keyword evidence="1" id="KW-0732">Signal</keyword>
<feature type="chain" id="PRO_5009528337" description="Lipoprotein" evidence="1">
    <location>
        <begin position="18"/>
        <end position="177"/>
    </location>
</feature>
<organism evidence="2 3">
    <name type="scientific">Candidatus Raymondbacteria bacterium RIFOXYD12_FULL_49_13</name>
    <dbReference type="NCBI Taxonomy" id="1817890"/>
    <lineage>
        <taxon>Bacteria</taxon>
        <taxon>Raymondiibacteriota</taxon>
    </lineage>
</organism>